<dbReference type="PANTHER" id="PTHR44196:SF1">
    <property type="entry name" value="DEHYDROGENASE_REDUCTASE SDR FAMILY MEMBER 7B"/>
    <property type="match status" value="1"/>
</dbReference>
<evidence type="ECO:0000256" key="4">
    <source>
        <dbReference type="SAM" id="Phobius"/>
    </source>
</evidence>
<comment type="caution">
    <text evidence="5">The sequence shown here is derived from an EMBL/GenBank/DDBJ whole genome shotgun (WGS) entry which is preliminary data.</text>
</comment>
<dbReference type="PRINTS" id="PR00080">
    <property type="entry name" value="SDRFAMILY"/>
</dbReference>
<keyword evidence="4" id="KW-0472">Membrane</keyword>
<evidence type="ECO:0000313" key="5">
    <source>
        <dbReference type="EMBL" id="MFC0319428.1"/>
    </source>
</evidence>
<dbReference type="SUPFAM" id="SSF51735">
    <property type="entry name" value="NAD(P)-binding Rossmann-fold domains"/>
    <property type="match status" value="1"/>
</dbReference>
<accession>A0ABV6HKL8</accession>
<keyword evidence="6" id="KW-1185">Reference proteome</keyword>
<protein>
    <submittedName>
        <fullName evidence="5">SDR family oxidoreductase</fullName>
    </submittedName>
</protein>
<proteinExistence type="inferred from homology"/>
<keyword evidence="4" id="KW-0812">Transmembrane</keyword>
<dbReference type="EMBL" id="JBHLWO010000002">
    <property type="protein sequence ID" value="MFC0319428.1"/>
    <property type="molecule type" value="Genomic_DNA"/>
</dbReference>
<dbReference type="Proteomes" id="UP001589774">
    <property type="component" value="Unassembled WGS sequence"/>
</dbReference>
<gene>
    <name evidence="5" type="ORF">ACFFI0_14000</name>
</gene>
<dbReference type="InterPro" id="IPR036291">
    <property type="entry name" value="NAD(P)-bd_dom_sf"/>
</dbReference>
<keyword evidence="4" id="KW-1133">Transmembrane helix</keyword>
<name>A0ABV6HKL8_9SPHI</name>
<feature type="transmembrane region" description="Helical" evidence="4">
    <location>
        <begin position="327"/>
        <end position="345"/>
    </location>
</feature>
<dbReference type="Pfam" id="PF00106">
    <property type="entry name" value="adh_short"/>
    <property type="match status" value="1"/>
</dbReference>
<organism evidence="5 6">
    <name type="scientific">Olivibacter oleidegradans</name>
    <dbReference type="NCBI Taxonomy" id="760123"/>
    <lineage>
        <taxon>Bacteria</taxon>
        <taxon>Pseudomonadati</taxon>
        <taxon>Bacteroidota</taxon>
        <taxon>Sphingobacteriia</taxon>
        <taxon>Sphingobacteriales</taxon>
        <taxon>Sphingobacteriaceae</taxon>
        <taxon>Olivibacter</taxon>
    </lineage>
</organism>
<evidence type="ECO:0000256" key="2">
    <source>
        <dbReference type="ARBA" id="ARBA00023002"/>
    </source>
</evidence>
<dbReference type="Gene3D" id="3.40.50.720">
    <property type="entry name" value="NAD(P)-binding Rossmann-like Domain"/>
    <property type="match status" value="1"/>
</dbReference>
<dbReference type="RefSeq" id="WP_130855954.1">
    <property type="nucleotide sequence ID" value="NZ_JBHLWO010000002.1"/>
</dbReference>
<evidence type="ECO:0000256" key="3">
    <source>
        <dbReference type="RuleBase" id="RU000363"/>
    </source>
</evidence>
<comment type="similarity">
    <text evidence="1 3">Belongs to the short-chain dehydrogenases/reductases (SDR) family.</text>
</comment>
<evidence type="ECO:0000313" key="6">
    <source>
        <dbReference type="Proteomes" id="UP001589774"/>
    </source>
</evidence>
<dbReference type="InterPro" id="IPR002347">
    <property type="entry name" value="SDR_fam"/>
</dbReference>
<dbReference type="NCBIfam" id="NF004792">
    <property type="entry name" value="PRK06139.1"/>
    <property type="match status" value="1"/>
</dbReference>
<sequence>MWRDYLMLETTREERDMKRRYRKNFSDKVIVITGASSGSGKAMAEQFALAGATLVLAARNIEALEELASDCRSLGAEVLVQQTDVSKPLEVIRLADMAASFKKRIDIWINNAGVLAVGNFEDMPIEVHDQLIQTNLMGYLHGAYTVIPYFKKQGRGTLINNISVGGFLPVPYGVSYSASKFGIRGFSDALKAELRKWPHIHICDVYPAFLDTPGMSHAANYTGKVIQPMPPVHDPVRFAKSILKLADNPASFNWVHLSAAALSLAYRLFPKLTSYFSYRIISSYLKRADLSVKTDGNVFLPLAYNVGIIGGWRYATKEKIRPTLAKGALGILGLTALLLVAPLLSRKVKGIARKRQLSE</sequence>
<evidence type="ECO:0000256" key="1">
    <source>
        <dbReference type="ARBA" id="ARBA00006484"/>
    </source>
</evidence>
<dbReference type="PANTHER" id="PTHR44196">
    <property type="entry name" value="DEHYDROGENASE/REDUCTASE SDR FAMILY MEMBER 7B"/>
    <property type="match status" value="1"/>
</dbReference>
<keyword evidence="2" id="KW-0560">Oxidoreductase</keyword>
<reference evidence="5 6" key="1">
    <citation type="submission" date="2024-09" db="EMBL/GenBank/DDBJ databases">
        <authorList>
            <person name="Sun Q."/>
            <person name="Mori K."/>
        </authorList>
    </citation>
    <scope>NUCLEOTIDE SEQUENCE [LARGE SCALE GENOMIC DNA]</scope>
    <source>
        <strain evidence="5 6">CCM 7765</strain>
    </source>
</reference>
<dbReference type="PRINTS" id="PR00081">
    <property type="entry name" value="GDHRDH"/>
</dbReference>